<dbReference type="AlphaFoldDB" id="A0A645C000"/>
<reference evidence="1" key="1">
    <citation type="submission" date="2019-08" db="EMBL/GenBank/DDBJ databases">
        <authorList>
            <person name="Kucharzyk K."/>
            <person name="Murdoch R.W."/>
            <person name="Higgins S."/>
            <person name="Loffler F."/>
        </authorList>
    </citation>
    <scope>NUCLEOTIDE SEQUENCE</scope>
</reference>
<protein>
    <submittedName>
        <fullName evidence="1">Uncharacterized protein</fullName>
    </submittedName>
</protein>
<evidence type="ECO:0000313" key="1">
    <source>
        <dbReference type="EMBL" id="MPM70932.1"/>
    </source>
</evidence>
<comment type="caution">
    <text evidence="1">The sequence shown here is derived from an EMBL/GenBank/DDBJ whole genome shotgun (WGS) entry which is preliminary data.</text>
</comment>
<gene>
    <name evidence="1" type="ORF">SDC9_117894</name>
</gene>
<organism evidence="1">
    <name type="scientific">bioreactor metagenome</name>
    <dbReference type="NCBI Taxonomy" id="1076179"/>
    <lineage>
        <taxon>unclassified sequences</taxon>
        <taxon>metagenomes</taxon>
        <taxon>ecological metagenomes</taxon>
    </lineage>
</organism>
<sequence length="56" mass="6666">MYKVEGLVIGTRYDKIDEMNIHHIRFEGLSRKESQIIHDYIFREQKKRIKSGSGTI</sequence>
<dbReference type="EMBL" id="VSSQ01023795">
    <property type="protein sequence ID" value="MPM70932.1"/>
    <property type="molecule type" value="Genomic_DNA"/>
</dbReference>
<name>A0A645C000_9ZZZZ</name>
<proteinExistence type="predicted"/>
<accession>A0A645C000</accession>